<gene>
    <name evidence="2" type="ORF">KCQ71_18735</name>
</gene>
<reference evidence="2 3" key="1">
    <citation type="submission" date="2021-04" db="EMBL/GenBank/DDBJ databases">
        <title>Ruania sp. nov., isolated from sandy soil of mangrove forest.</title>
        <authorList>
            <person name="Ge X."/>
            <person name="Huang R."/>
            <person name="Liu W."/>
        </authorList>
    </citation>
    <scope>NUCLEOTIDE SEQUENCE [LARGE SCALE GENOMIC DNA]</scope>
    <source>
        <strain evidence="2 3">N2-46</strain>
    </source>
</reference>
<proteinExistence type="predicted"/>
<dbReference type="Proteomes" id="UP000826651">
    <property type="component" value="Unassembled WGS sequence"/>
</dbReference>
<dbReference type="Pfam" id="PF01872">
    <property type="entry name" value="RibD_C"/>
    <property type="match status" value="1"/>
</dbReference>
<organism evidence="2 3">
    <name type="scientific">Occultella gossypii</name>
    <dbReference type="NCBI Taxonomy" id="2800820"/>
    <lineage>
        <taxon>Bacteria</taxon>
        <taxon>Bacillati</taxon>
        <taxon>Actinomycetota</taxon>
        <taxon>Actinomycetes</taxon>
        <taxon>Micrococcales</taxon>
        <taxon>Ruaniaceae</taxon>
        <taxon>Occultella</taxon>
    </lineage>
</organism>
<dbReference type="PANTHER" id="PTHR38011">
    <property type="entry name" value="DIHYDROFOLATE REDUCTASE FAMILY PROTEIN (AFU_ORTHOLOGUE AFUA_8G06820)"/>
    <property type="match status" value="1"/>
</dbReference>
<evidence type="ECO:0000313" key="3">
    <source>
        <dbReference type="Proteomes" id="UP000826651"/>
    </source>
</evidence>
<keyword evidence="3" id="KW-1185">Reference proteome</keyword>
<dbReference type="PANTHER" id="PTHR38011:SF12">
    <property type="entry name" value="BIFUNCTIONAL DEAMINASE-REDUCTASE DOMAIN PROTEIN"/>
    <property type="match status" value="1"/>
</dbReference>
<feature type="domain" description="Bacterial bifunctional deaminase-reductase C-terminal" evidence="1">
    <location>
        <begin position="3"/>
        <end position="182"/>
    </location>
</feature>
<name>A0ABS7SCV2_9MICO</name>
<dbReference type="EMBL" id="JAGSHT010000017">
    <property type="protein sequence ID" value="MBZ2198197.1"/>
    <property type="molecule type" value="Genomic_DNA"/>
</dbReference>
<accession>A0ABS7SCV2</accession>
<protein>
    <submittedName>
        <fullName evidence="2">Dihydrofolate reductase family protein</fullName>
    </submittedName>
</protein>
<dbReference type="InterPro" id="IPR050765">
    <property type="entry name" value="Riboflavin_Biosynth_HTPR"/>
</dbReference>
<sequence>MGKIVLYMWMSLDGFIAGPEDGPEQGLGIGGECLHDSLNLDGGGSVPAAIRTEDEVSAAVMADAMATGAVLTGRRTFDHGGRWNGDHHDGVPIFVLTRSVPDEPAPGHARYVTDVREAAALARQAAGDRDILLHGAEAARAFLHAGELDEMALQVIPVLLGQGRRLFDDMPAEHVELELVRALVGRGILHTRYRVK</sequence>
<evidence type="ECO:0000313" key="2">
    <source>
        <dbReference type="EMBL" id="MBZ2198197.1"/>
    </source>
</evidence>
<dbReference type="SUPFAM" id="SSF53597">
    <property type="entry name" value="Dihydrofolate reductase-like"/>
    <property type="match status" value="1"/>
</dbReference>
<dbReference type="Gene3D" id="3.40.430.10">
    <property type="entry name" value="Dihydrofolate Reductase, subunit A"/>
    <property type="match status" value="1"/>
</dbReference>
<dbReference type="InterPro" id="IPR024072">
    <property type="entry name" value="DHFR-like_dom_sf"/>
</dbReference>
<evidence type="ECO:0000259" key="1">
    <source>
        <dbReference type="Pfam" id="PF01872"/>
    </source>
</evidence>
<dbReference type="InterPro" id="IPR002734">
    <property type="entry name" value="RibDG_C"/>
</dbReference>
<comment type="caution">
    <text evidence="2">The sequence shown here is derived from an EMBL/GenBank/DDBJ whole genome shotgun (WGS) entry which is preliminary data.</text>
</comment>
<dbReference type="RefSeq" id="WP_223408744.1">
    <property type="nucleotide sequence ID" value="NZ_JAGSHT010000017.1"/>
</dbReference>